<evidence type="ECO:0000313" key="4">
    <source>
        <dbReference type="Proteomes" id="UP001500037"/>
    </source>
</evidence>
<organism evidence="3 4">
    <name type="scientific">Kitasatospora nipponensis</name>
    <dbReference type="NCBI Taxonomy" id="258049"/>
    <lineage>
        <taxon>Bacteria</taxon>
        <taxon>Bacillati</taxon>
        <taxon>Actinomycetota</taxon>
        <taxon>Actinomycetes</taxon>
        <taxon>Kitasatosporales</taxon>
        <taxon>Streptomycetaceae</taxon>
        <taxon>Kitasatospora</taxon>
    </lineage>
</organism>
<evidence type="ECO:0000259" key="2">
    <source>
        <dbReference type="Pfam" id="PF13360"/>
    </source>
</evidence>
<keyword evidence="4" id="KW-1185">Reference proteome</keyword>
<name>A0ABN1W0L8_9ACTN</name>
<evidence type="ECO:0000256" key="1">
    <source>
        <dbReference type="SAM" id="MobiDB-lite"/>
    </source>
</evidence>
<feature type="compositionally biased region" description="Pro residues" evidence="1">
    <location>
        <begin position="232"/>
        <end position="243"/>
    </location>
</feature>
<sequence length="500" mass="51223">MAIRQTGPHGEPAGRAPGTGGFVGEPEASGQDAAERYEDRLEGGRGEGGGRADERDGSAPPGGAHPTRRRLLLGAGAVLAGATAWAVQHGETGARSARTASPPPDGSPRPVAARAGGPRPSWTYHGFGPRALERLDRSPRAPIFLSGSQLAVLDPAVGVERRRFTVPSGGPLLVGGSLLLVGDAATSDAPVTGRITGYDLGSGVTDWQFSLPGPDGSATPDAATPDAAAPDPATPDPAVPNPAAPDAVTQPAVRRGILQMMACDDSALYCRADVLPAGGPARTSLLMVSLATRRLLWSHADDQPGEAVEKVQPLPGGRLLVAAGNRISLLAAAGGPQLWSVAQGGLAAGWEAVDEGSFYQAAGSGGLRAMALADGATRWSAEPPAGESWRYLTLLAGGGRLFLFTDDGQVRSVDPATGAPRWTYRLPFRLDARCRPLLVARTLAVPGPAAAGVAALAAATGLPRWTFHDGEPAVDFWSVATDGVQLFAGHDRLLHAVPLS</sequence>
<dbReference type="InterPro" id="IPR002372">
    <property type="entry name" value="PQQ_rpt_dom"/>
</dbReference>
<feature type="domain" description="Pyrrolo-quinoline quinone repeat" evidence="2">
    <location>
        <begin position="286"/>
        <end position="424"/>
    </location>
</feature>
<dbReference type="SUPFAM" id="SSF50998">
    <property type="entry name" value="Quinoprotein alcohol dehydrogenase-like"/>
    <property type="match status" value="1"/>
</dbReference>
<comment type="caution">
    <text evidence="3">The sequence shown here is derived from an EMBL/GenBank/DDBJ whole genome shotgun (WGS) entry which is preliminary data.</text>
</comment>
<dbReference type="InterPro" id="IPR015943">
    <property type="entry name" value="WD40/YVTN_repeat-like_dom_sf"/>
</dbReference>
<gene>
    <name evidence="3" type="ORF">GCM10009665_16310</name>
</gene>
<dbReference type="InterPro" id="IPR018391">
    <property type="entry name" value="PQQ_b-propeller_rpt"/>
</dbReference>
<accession>A0ABN1W0L8</accession>
<dbReference type="Proteomes" id="UP001500037">
    <property type="component" value="Unassembled WGS sequence"/>
</dbReference>
<dbReference type="SMART" id="SM00564">
    <property type="entry name" value="PQQ"/>
    <property type="match status" value="3"/>
</dbReference>
<reference evidence="3 4" key="1">
    <citation type="journal article" date="2019" name="Int. J. Syst. Evol. Microbiol.">
        <title>The Global Catalogue of Microorganisms (GCM) 10K type strain sequencing project: providing services to taxonomists for standard genome sequencing and annotation.</title>
        <authorList>
            <consortium name="The Broad Institute Genomics Platform"/>
            <consortium name="The Broad Institute Genome Sequencing Center for Infectious Disease"/>
            <person name="Wu L."/>
            <person name="Ma J."/>
        </authorList>
    </citation>
    <scope>NUCLEOTIDE SEQUENCE [LARGE SCALE GENOMIC DNA]</scope>
    <source>
        <strain evidence="3 4">JCM 13004</strain>
    </source>
</reference>
<feature type="compositionally biased region" description="Basic and acidic residues" evidence="1">
    <location>
        <begin position="33"/>
        <end position="57"/>
    </location>
</feature>
<proteinExistence type="predicted"/>
<feature type="region of interest" description="Disordered" evidence="1">
    <location>
        <begin position="1"/>
        <end position="68"/>
    </location>
</feature>
<dbReference type="Pfam" id="PF13360">
    <property type="entry name" value="PQQ_2"/>
    <property type="match status" value="1"/>
</dbReference>
<feature type="region of interest" description="Disordered" evidence="1">
    <location>
        <begin position="89"/>
        <end position="122"/>
    </location>
</feature>
<dbReference type="InterPro" id="IPR011047">
    <property type="entry name" value="Quinoprotein_ADH-like_sf"/>
</dbReference>
<feature type="compositionally biased region" description="Low complexity" evidence="1">
    <location>
        <begin position="218"/>
        <end position="231"/>
    </location>
</feature>
<dbReference type="RefSeq" id="WP_344440568.1">
    <property type="nucleotide sequence ID" value="NZ_BAAALF010000018.1"/>
</dbReference>
<dbReference type="EMBL" id="BAAALF010000018">
    <property type="protein sequence ID" value="GAA1226513.1"/>
    <property type="molecule type" value="Genomic_DNA"/>
</dbReference>
<dbReference type="Gene3D" id="2.130.10.10">
    <property type="entry name" value="YVTN repeat-like/Quinoprotein amine dehydrogenase"/>
    <property type="match status" value="2"/>
</dbReference>
<feature type="region of interest" description="Disordered" evidence="1">
    <location>
        <begin position="209"/>
        <end position="248"/>
    </location>
</feature>
<evidence type="ECO:0000313" key="3">
    <source>
        <dbReference type="EMBL" id="GAA1226513.1"/>
    </source>
</evidence>
<protein>
    <recommendedName>
        <fullName evidence="2">Pyrrolo-quinoline quinone repeat domain-containing protein</fullName>
    </recommendedName>
</protein>